<dbReference type="EMBL" id="JYDS01000106">
    <property type="protein sequence ID" value="KRZ25167.1"/>
    <property type="molecule type" value="Genomic_DNA"/>
</dbReference>
<gene>
    <name evidence="2" type="ORF">T4B_8088</name>
</gene>
<feature type="compositionally biased region" description="Basic and acidic residues" evidence="1">
    <location>
        <begin position="97"/>
        <end position="108"/>
    </location>
</feature>
<evidence type="ECO:0000313" key="3">
    <source>
        <dbReference type="Proteomes" id="UP000054805"/>
    </source>
</evidence>
<organism evidence="2 3">
    <name type="scientific">Trichinella pseudospiralis</name>
    <name type="common">Parasitic roundworm</name>
    <dbReference type="NCBI Taxonomy" id="6337"/>
    <lineage>
        <taxon>Eukaryota</taxon>
        <taxon>Metazoa</taxon>
        <taxon>Ecdysozoa</taxon>
        <taxon>Nematoda</taxon>
        <taxon>Enoplea</taxon>
        <taxon>Dorylaimia</taxon>
        <taxon>Trichinellida</taxon>
        <taxon>Trichinellidae</taxon>
        <taxon>Trichinella</taxon>
    </lineage>
</organism>
<evidence type="ECO:0000256" key="1">
    <source>
        <dbReference type="SAM" id="MobiDB-lite"/>
    </source>
</evidence>
<comment type="caution">
    <text evidence="2">The sequence shown here is derived from an EMBL/GenBank/DDBJ whole genome shotgun (WGS) entry which is preliminary data.</text>
</comment>
<sequence length="158" mass="17992">MQDVIGQHSAVDLRNCCMSPLSACGSSTTRRPYLKTPWTRKCGNEAATGQRFWITRGQVIRTCMTYRRSAGNPFHPKMDDRHSSDDQRQIRRPAVSCERRESSSRGETETYPVRKPSRRQVPISTPQPQMRGGATHPVKVLNGMEYHHRLSSLLRGLL</sequence>
<dbReference type="AlphaFoldDB" id="A0A0V1IQV5"/>
<protein>
    <submittedName>
        <fullName evidence="2">Uncharacterized protein</fullName>
    </submittedName>
</protein>
<feature type="region of interest" description="Disordered" evidence="1">
    <location>
        <begin position="70"/>
        <end position="135"/>
    </location>
</feature>
<proteinExistence type="predicted"/>
<keyword evidence="3" id="KW-1185">Reference proteome</keyword>
<name>A0A0V1IQV5_TRIPS</name>
<dbReference type="Proteomes" id="UP000054805">
    <property type="component" value="Unassembled WGS sequence"/>
</dbReference>
<accession>A0A0V1IQV5</accession>
<feature type="compositionally biased region" description="Basic and acidic residues" evidence="1">
    <location>
        <begin position="76"/>
        <end position="89"/>
    </location>
</feature>
<reference evidence="2 3" key="1">
    <citation type="submission" date="2015-01" db="EMBL/GenBank/DDBJ databases">
        <title>Evolution of Trichinella species and genotypes.</title>
        <authorList>
            <person name="Korhonen P.K."/>
            <person name="Edoardo P."/>
            <person name="Giuseppe L.R."/>
            <person name="Gasser R.B."/>
        </authorList>
    </citation>
    <scope>NUCLEOTIDE SEQUENCE [LARGE SCALE GENOMIC DNA]</scope>
    <source>
        <strain evidence="2">ISS588</strain>
    </source>
</reference>
<evidence type="ECO:0000313" key="2">
    <source>
        <dbReference type="EMBL" id="KRZ25167.1"/>
    </source>
</evidence>